<comment type="caution">
    <text evidence="3">The sequence shown here is derived from an EMBL/GenBank/DDBJ whole genome shotgun (WGS) entry which is preliminary data.</text>
</comment>
<dbReference type="AlphaFoldDB" id="A0A543I2I0"/>
<keyword evidence="4" id="KW-1185">Reference proteome</keyword>
<evidence type="ECO:0000259" key="2">
    <source>
        <dbReference type="Pfam" id="PF09335"/>
    </source>
</evidence>
<dbReference type="EMBL" id="VFPM01000001">
    <property type="protein sequence ID" value="TQM64804.1"/>
    <property type="molecule type" value="Genomic_DNA"/>
</dbReference>
<protein>
    <submittedName>
        <fullName evidence="3">Membrane protein DedA with SNARE-associated domain</fullName>
    </submittedName>
</protein>
<sequence>MLDRLAALPFWQAFAALFVIVMARSNATYWVGRGAVAGWRRYRGAHGELTRRAESLLRSLGPLAVTLSYLTIGIQTAVHLTAGVMRMPLRFYVPAAVVGSAAWAAIYATIGLAVVQAWIAAEAGSWWGLAVIVAVLGAGIVTWVVRGRRREPETTDPARTRS</sequence>
<organism evidence="3 4">
    <name type="scientific">Humibacillus xanthopallidus</name>
    <dbReference type="NCBI Taxonomy" id="412689"/>
    <lineage>
        <taxon>Bacteria</taxon>
        <taxon>Bacillati</taxon>
        <taxon>Actinomycetota</taxon>
        <taxon>Actinomycetes</taxon>
        <taxon>Micrococcales</taxon>
        <taxon>Intrasporangiaceae</taxon>
        <taxon>Humibacillus</taxon>
    </lineage>
</organism>
<dbReference type="RefSeq" id="WP_141842393.1">
    <property type="nucleotide sequence ID" value="NZ_VFPM01000001.1"/>
</dbReference>
<dbReference type="OrthoDB" id="3426404at2"/>
<evidence type="ECO:0000313" key="3">
    <source>
        <dbReference type="EMBL" id="TQM64804.1"/>
    </source>
</evidence>
<name>A0A543I2I0_9MICO</name>
<feature type="domain" description="VTT" evidence="2">
    <location>
        <begin position="8"/>
        <end position="111"/>
    </location>
</feature>
<keyword evidence="1" id="KW-1133">Transmembrane helix</keyword>
<dbReference type="Proteomes" id="UP000316747">
    <property type="component" value="Unassembled WGS sequence"/>
</dbReference>
<gene>
    <name evidence="3" type="ORF">FBY41_1183</name>
</gene>
<keyword evidence="1" id="KW-0472">Membrane</keyword>
<dbReference type="InterPro" id="IPR032816">
    <property type="entry name" value="VTT_dom"/>
</dbReference>
<accession>A0A543I2I0</accession>
<dbReference type="Pfam" id="PF09335">
    <property type="entry name" value="VTT_dom"/>
    <property type="match status" value="1"/>
</dbReference>
<keyword evidence="1" id="KW-0812">Transmembrane</keyword>
<evidence type="ECO:0000256" key="1">
    <source>
        <dbReference type="SAM" id="Phobius"/>
    </source>
</evidence>
<proteinExistence type="predicted"/>
<feature type="transmembrane region" description="Helical" evidence="1">
    <location>
        <begin position="125"/>
        <end position="145"/>
    </location>
</feature>
<reference evidence="3 4" key="1">
    <citation type="submission" date="2019-06" db="EMBL/GenBank/DDBJ databases">
        <title>Genome sequencing of plant associated microbes to promote plant fitness in Sorghum bicolor and Oryza sativa.</title>
        <authorList>
            <person name="Coleman-Derr D."/>
        </authorList>
    </citation>
    <scope>NUCLEOTIDE SEQUENCE [LARGE SCALE GENOMIC DNA]</scope>
    <source>
        <strain evidence="3 4">KV-663</strain>
    </source>
</reference>
<evidence type="ECO:0000313" key="4">
    <source>
        <dbReference type="Proteomes" id="UP000316747"/>
    </source>
</evidence>
<feature type="transmembrane region" description="Helical" evidence="1">
    <location>
        <begin position="92"/>
        <end position="119"/>
    </location>
</feature>